<dbReference type="EMBL" id="JANEYF010001571">
    <property type="protein sequence ID" value="KAJ8962996.1"/>
    <property type="molecule type" value="Genomic_DNA"/>
</dbReference>
<name>A0AAV8ZGZ7_9CUCU</name>
<accession>A0AAV8ZGZ7</accession>
<gene>
    <name evidence="3" type="ORF">NQ314_005635</name>
</gene>
<proteinExistence type="predicted"/>
<organism evidence="3 4">
    <name type="scientific">Rhamnusium bicolor</name>
    <dbReference type="NCBI Taxonomy" id="1586634"/>
    <lineage>
        <taxon>Eukaryota</taxon>
        <taxon>Metazoa</taxon>
        <taxon>Ecdysozoa</taxon>
        <taxon>Arthropoda</taxon>
        <taxon>Hexapoda</taxon>
        <taxon>Insecta</taxon>
        <taxon>Pterygota</taxon>
        <taxon>Neoptera</taxon>
        <taxon>Endopterygota</taxon>
        <taxon>Coleoptera</taxon>
        <taxon>Polyphaga</taxon>
        <taxon>Cucujiformia</taxon>
        <taxon>Chrysomeloidea</taxon>
        <taxon>Cerambycidae</taxon>
        <taxon>Lepturinae</taxon>
        <taxon>Rhagiini</taxon>
        <taxon>Rhamnusium</taxon>
    </lineage>
</organism>
<evidence type="ECO:0000256" key="2">
    <source>
        <dbReference type="SAM" id="SignalP"/>
    </source>
</evidence>
<dbReference type="Proteomes" id="UP001162156">
    <property type="component" value="Unassembled WGS sequence"/>
</dbReference>
<evidence type="ECO:0000256" key="1">
    <source>
        <dbReference type="SAM" id="MobiDB-lite"/>
    </source>
</evidence>
<sequence>MASLFAICCLVVVAKARPGYSHGSDKLEGIPNLETYGYIKYPKYDLIELGEYSKGQIPGDIIHESKHVSVKVPEPYPVKVPVPHPYPVPVAKPYPVYETKIVKVPHAVPYEVIKNVPVPVEVPKPYPVPVQEHSGGWDSHQAGSGNIDQVGGQGYGLQEHGNDVGNLGGEGQHLSSYESQGYGGDQGSQGDWQGSQGDWQASQGDWQGGEQQNQGH</sequence>
<evidence type="ECO:0000313" key="4">
    <source>
        <dbReference type="Proteomes" id="UP001162156"/>
    </source>
</evidence>
<feature type="compositionally biased region" description="Polar residues" evidence="1">
    <location>
        <begin position="201"/>
        <end position="216"/>
    </location>
</feature>
<evidence type="ECO:0000313" key="3">
    <source>
        <dbReference type="EMBL" id="KAJ8962996.1"/>
    </source>
</evidence>
<protein>
    <submittedName>
        <fullName evidence="3">Uncharacterized protein</fullName>
    </submittedName>
</protein>
<dbReference type="AlphaFoldDB" id="A0AAV8ZGZ7"/>
<feature type="signal peptide" evidence="2">
    <location>
        <begin position="1"/>
        <end position="16"/>
    </location>
</feature>
<feature type="chain" id="PRO_5043664561" evidence="2">
    <location>
        <begin position="17"/>
        <end position="216"/>
    </location>
</feature>
<keyword evidence="4" id="KW-1185">Reference proteome</keyword>
<reference evidence="3" key="1">
    <citation type="journal article" date="2023" name="Insect Mol. Biol.">
        <title>Genome sequencing provides insights into the evolution of gene families encoding plant cell wall-degrading enzymes in longhorned beetles.</title>
        <authorList>
            <person name="Shin N.R."/>
            <person name="Okamura Y."/>
            <person name="Kirsch R."/>
            <person name="Pauchet Y."/>
        </authorList>
    </citation>
    <scope>NUCLEOTIDE SEQUENCE</scope>
    <source>
        <strain evidence="3">RBIC_L_NR</strain>
    </source>
</reference>
<keyword evidence="2" id="KW-0732">Signal</keyword>
<comment type="caution">
    <text evidence="3">The sequence shown here is derived from an EMBL/GenBank/DDBJ whole genome shotgun (WGS) entry which is preliminary data.</text>
</comment>
<feature type="compositionally biased region" description="Low complexity" evidence="1">
    <location>
        <begin position="188"/>
        <end position="200"/>
    </location>
</feature>
<feature type="region of interest" description="Disordered" evidence="1">
    <location>
        <begin position="133"/>
        <end position="216"/>
    </location>
</feature>